<keyword evidence="2" id="KW-0378">Hydrolase</keyword>
<dbReference type="PANTHER" id="PTHR43546:SF3">
    <property type="entry name" value="UPF0173 METAL-DEPENDENT HYDROLASE MJ1163"/>
    <property type="match status" value="1"/>
</dbReference>
<evidence type="ECO:0000313" key="3">
    <source>
        <dbReference type="Proteomes" id="UP000216411"/>
    </source>
</evidence>
<dbReference type="SUPFAM" id="SSF56281">
    <property type="entry name" value="Metallo-hydrolase/oxidoreductase"/>
    <property type="match status" value="1"/>
</dbReference>
<evidence type="ECO:0000259" key="1">
    <source>
        <dbReference type="SMART" id="SM00849"/>
    </source>
</evidence>
<feature type="domain" description="Metallo-beta-lactamase" evidence="1">
    <location>
        <begin position="25"/>
        <end position="218"/>
    </location>
</feature>
<comment type="caution">
    <text evidence="2">The sequence shown here is derived from an EMBL/GenBank/DDBJ whole genome shotgun (WGS) entry which is preliminary data.</text>
</comment>
<dbReference type="Proteomes" id="UP000216411">
    <property type="component" value="Unassembled WGS sequence"/>
</dbReference>
<dbReference type="InterPro" id="IPR036866">
    <property type="entry name" value="RibonucZ/Hydroxyglut_hydro"/>
</dbReference>
<dbReference type="InterPro" id="IPR050114">
    <property type="entry name" value="UPF0173_UPF0282_UlaG_hydrolase"/>
</dbReference>
<dbReference type="Gene3D" id="3.60.15.10">
    <property type="entry name" value="Ribonuclease Z/Hydroxyacylglutathione hydrolase-like"/>
    <property type="match status" value="1"/>
</dbReference>
<dbReference type="OrthoDB" id="9789133at2"/>
<dbReference type="PANTHER" id="PTHR43546">
    <property type="entry name" value="UPF0173 METAL-DEPENDENT HYDROLASE MJ1163-RELATED"/>
    <property type="match status" value="1"/>
</dbReference>
<name>A0A371JEE7_9FIRM</name>
<dbReference type="EMBL" id="NOKA02000021">
    <property type="protein sequence ID" value="RDY31144.1"/>
    <property type="molecule type" value="Genomic_DNA"/>
</dbReference>
<accession>A0A371JEE7</accession>
<dbReference type="SMART" id="SM00849">
    <property type="entry name" value="Lactamase_B"/>
    <property type="match status" value="1"/>
</dbReference>
<keyword evidence="3" id="KW-1185">Reference proteome</keyword>
<evidence type="ECO:0000313" key="2">
    <source>
        <dbReference type="EMBL" id="RDY31144.1"/>
    </source>
</evidence>
<dbReference type="AlphaFoldDB" id="A0A371JEE7"/>
<dbReference type="Pfam" id="PF13483">
    <property type="entry name" value="Lactamase_B_3"/>
    <property type="match status" value="1"/>
</dbReference>
<organism evidence="2 3">
    <name type="scientific">Lachnotalea glycerini</name>
    <dbReference type="NCBI Taxonomy" id="1763509"/>
    <lineage>
        <taxon>Bacteria</taxon>
        <taxon>Bacillati</taxon>
        <taxon>Bacillota</taxon>
        <taxon>Clostridia</taxon>
        <taxon>Lachnospirales</taxon>
        <taxon>Lachnospiraceae</taxon>
        <taxon>Lachnotalea</taxon>
    </lineage>
</organism>
<reference evidence="2 3" key="1">
    <citation type="journal article" date="2017" name="Genome Announc.">
        <title>Draft Genome Sequence of a Sporulating and Motile Strain of Lachnotalea glycerini Isolated from Water in Quebec City, Canada.</title>
        <authorList>
            <person name="Maheux A.F."/>
            <person name="Boudreau D.K."/>
            <person name="Berube E."/>
            <person name="Boissinot M."/>
            <person name="Raymond F."/>
            <person name="Brodeur S."/>
            <person name="Corbeil J."/>
            <person name="Isabel S."/>
            <person name="Omar R.F."/>
            <person name="Bergeron M.G."/>
        </authorList>
    </citation>
    <scope>NUCLEOTIDE SEQUENCE [LARGE SCALE GENOMIC DNA]</scope>
    <source>
        <strain evidence="2 3">CCRI-19302</strain>
    </source>
</reference>
<proteinExistence type="predicted"/>
<dbReference type="GO" id="GO:0016787">
    <property type="term" value="F:hydrolase activity"/>
    <property type="evidence" value="ECO:0007669"/>
    <property type="project" value="UniProtKB-KW"/>
</dbReference>
<sequence length="263" mass="30007">MSMEFVKKLNQCKVQEGELALFWLGQAGFIIKNSRGKTLVVDPYLSDAVERICGLKRLMMPVMEAEDLNPDLIVISHHDEDHLDMDIIPDIMKRNPNTRILAPDTSFKMCKEAGISEKQLLLFNKGTKVELDEYKLEAVFADHGDHAKDAIGMLVETEGHLIYFAGDTSFQCDRMQYAASKDIDILVLPINGEYGNMNSYEGVDLVKLVTPKLTIPSHFWTFIRHGSDPYTFDREMRIEAPNMPFYFMCQGEMIKWNGSMLNP</sequence>
<protein>
    <submittedName>
        <fullName evidence="2">MBL fold metallo-hydrolase</fullName>
    </submittedName>
</protein>
<gene>
    <name evidence="2" type="ORF">CG710_011180</name>
</gene>
<dbReference type="InterPro" id="IPR001279">
    <property type="entry name" value="Metallo-B-lactamas"/>
</dbReference>